<evidence type="ECO:0000256" key="3">
    <source>
        <dbReference type="ARBA" id="ARBA00023163"/>
    </source>
</evidence>
<accession>A0ABR7I9F5</accession>
<dbReference type="InterPro" id="IPR018060">
    <property type="entry name" value="HTH_AraC"/>
</dbReference>
<dbReference type="SUPFAM" id="SSF46689">
    <property type="entry name" value="Homeodomain-like"/>
    <property type="match status" value="1"/>
</dbReference>
<proteinExistence type="predicted"/>
<comment type="caution">
    <text evidence="5">The sequence shown here is derived from an EMBL/GenBank/DDBJ whole genome shotgun (WGS) entry which is preliminary data.</text>
</comment>
<dbReference type="PANTHER" id="PTHR43280:SF2">
    <property type="entry name" value="HTH-TYPE TRANSCRIPTIONAL REGULATOR EXSA"/>
    <property type="match status" value="1"/>
</dbReference>
<evidence type="ECO:0000313" key="5">
    <source>
        <dbReference type="EMBL" id="MBC5753581.1"/>
    </source>
</evidence>
<gene>
    <name evidence="5" type="ORF">H8Z76_05980</name>
</gene>
<organism evidence="5 6">
    <name type="scientific">Roseburia yibonii</name>
    <dbReference type="NCBI Taxonomy" id="2763063"/>
    <lineage>
        <taxon>Bacteria</taxon>
        <taxon>Bacillati</taxon>
        <taxon>Bacillota</taxon>
        <taxon>Clostridia</taxon>
        <taxon>Lachnospirales</taxon>
        <taxon>Lachnospiraceae</taxon>
        <taxon>Roseburia</taxon>
    </lineage>
</organism>
<name>A0ABR7I9F5_9FIRM</name>
<evidence type="ECO:0000259" key="4">
    <source>
        <dbReference type="PROSITE" id="PS01124"/>
    </source>
</evidence>
<dbReference type="InterPro" id="IPR009057">
    <property type="entry name" value="Homeodomain-like_sf"/>
</dbReference>
<protein>
    <submittedName>
        <fullName evidence="5">Helix-turn-helix domain-containing protein</fullName>
    </submittedName>
</protein>
<dbReference type="PROSITE" id="PS01124">
    <property type="entry name" value="HTH_ARAC_FAMILY_2"/>
    <property type="match status" value="1"/>
</dbReference>
<keyword evidence="3" id="KW-0804">Transcription</keyword>
<dbReference type="Proteomes" id="UP000621540">
    <property type="component" value="Unassembled WGS sequence"/>
</dbReference>
<reference evidence="5 6" key="1">
    <citation type="submission" date="2020-08" db="EMBL/GenBank/DDBJ databases">
        <title>Genome public.</title>
        <authorList>
            <person name="Liu C."/>
            <person name="Sun Q."/>
        </authorList>
    </citation>
    <scope>NUCLEOTIDE SEQUENCE [LARGE SCALE GENOMIC DNA]</scope>
    <source>
        <strain evidence="5 6">BX0805</strain>
    </source>
</reference>
<dbReference type="PRINTS" id="PR00032">
    <property type="entry name" value="HTHARAC"/>
</dbReference>
<feature type="domain" description="HTH araC/xylS-type" evidence="4">
    <location>
        <begin position="1"/>
        <end position="48"/>
    </location>
</feature>
<evidence type="ECO:0000313" key="6">
    <source>
        <dbReference type="Proteomes" id="UP000621540"/>
    </source>
</evidence>
<dbReference type="InterPro" id="IPR020449">
    <property type="entry name" value="Tscrpt_reg_AraC-type_HTH"/>
</dbReference>
<dbReference type="Gene3D" id="1.10.10.60">
    <property type="entry name" value="Homeodomain-like"/>
    <property type="match status" value="1"/>
</dbReference>
<dbReference type="EMBL" id="JACOQH010000003">
    <property type="protein sequence ID" value="MBC5753581.1"/>
    <property type="molecule type" value="Genomic_DNA"/>
</dbReference>
<keyword evidence="2" id="KW-0238">DNA-binding</keyword>
<dbReference type="PANTHER" id="PTHR43280">
    <property type="entry name" value="ARAC-FAMILY TRANSCRIPTIONAL REGULATOR"/>
    <property type="match status" value="1"/>
</dbReference>
<dbReference type="Pfam" id="PF12833">
    <property type="entry name" value="HTH_18"/>
    <property type="match status" value="1"/>
</dbReference>
<evidence type="ECO:0000256" key="1">
    <source>
        <dbReference type="ARBA" id="ARBA00023015"/>
    </source>
</evidence>
<keyword evidence="1" id="KW-0805">Transcription regulation</keyword>
<keyword evidence="6" id="KW-1185">Reference proteome</keyword>
<sequence length="50" mass="5703">MEKAAELLESTNMKVIDIAIRVGYENQGKFAKVFSNLYGVPPLEFRRLSK</sequence>
<evidence type="ECO:0000256" key="2">
    <source>
        <dbReference type="ARBA" id="ARBA00023125"/>
    </source>
</evidence>